<protein>
    <submittedName>
        <fullName evidence="2">Protein stoned-B</fullName>
    </submittedName>
</protein>
<comment type="caution">
    <text evidence="2">The sequence shown here is derived from an EMBL/GenBank/DDBJ whole genome shotgun (WGS) entry which is preliminary data.</text>
</comment>
<organism evidence="2 3">
    <name type="scientific">Caerostris extrusa</name>
    <name type="common">Bark spider</name>
    <name type="synonym">Caerostris bankana</name>
    <dbReference type="NCBI Taxonomy" id="172846"/>
    <lineage>
        <taxon>Eukaryota</taxon>
        <taxon>Metazoa</taxon>
        <taxon>Ecdysozoa</taxon>
        <taxon>Arthropoda</taxon>
        <taxon>Chelicerata</taxon>
        <taxon>Arachnida</taxon>
        <taxon>Araneae</taxon>
        <taxon>Araneomorphae</taxon>
        <taxon>Entelegynae</taxon>
        <taxon>Araneoidea</taxon>
        <taxon>Araneidae</taxon>
        <taxon>Caerostris</taxon>
    </lineage>
</organism>
<proteinExistence type="predicted"/>
<dbReference type="AlphaFoldDB" id="A0AAV4P1I1"/>
<evidence type="ECO:0000313" key="3">
    <source>
        <dbReference type="Proteomes" id="UP001054945"/>
    </source>
</evidence>
<feature type="region of interest" description="Disordered" evidence="1">
    <location>
        <begin position="67"/>
        <end position="88"/>
    </location>
</feature>
<dbReference type="EMBL" id="BPLR01021538">
    <property type="protein sequence ID" value="GIX90909.1"/>
    <property type="molecule type" value="Genomic_DNA"/>
</dbReference>
<evidence type="ECO:0000256" key="1">
    <source>
        <dbReference type="SAM" id="MobiDB-lite"/>
    </source>
</evidence>
<feature type="compositionally biased region" description="Polar residues" evidence="1">
    <location>
        <begin position="18"/>
        <end position="31"/>
    </location>
</feature>
<feature type="compositionally biased region" description="Basic and acidic residues" evidence="1">
    <location>
        <begin position="74"/>
        <end position="88"/>
    </location>
</feature>
<keyword evidence="3" id="KW-1185">Reference proteome</keyword>
<dbReference type="Proteomes" id="UP001054945">
    <property type="component" value="Unassembled WGS sequence"/>
</dbReference>
<reference evidence="2 3" key="1">
    <citation type="submission" date="2021-06" db="EMBL/GenBank/DDBJ databases">
        <title>Caerostris extrusa draft genome.</title>
        <authorList>
            <person name="Kono N."/>
            <person name="Arakawa K."/>
        </authorList>
    </citation>
    <scope>NUCLEOTIDE SEQUENCE [LARGE SCALE GENOMIC DNA]</scope>
</reference>
<evidence type="ECO:0000313" key="2">
    <source>
        <dbReference type="EMBL" id="GIX90909.1"/>
    </source>
</evidence>
<gene>
    <name evidence="2" type="primary">stnB</name>
    <name evidence="2" type="ORF">CEXT_379031</name>
</gene>
<name>A0AAV4P1I1_CAEEX</name>
<accession>A0AAV4P1I1</accession>
<sequence length="135" mass="15309">MEDEIENNKATNDLDFFGSNNGTVNESLSNPEQPPPMENKTNEILQPDISKDLSDFSSVKEIETDAFSSSSVKENFHDKISEPSDSFDTKFSKIDTISKEETQPTFAEDFSKPFDEENEQNAFLFKVKPAEQKQI</sequence>
<feature type="region of interest" description="Disordered" evidence="1">
    <location>
        <begin position="1"/>
        <end position="55"/>
    </location>
</feature>